<comment type="similarity">
    <text evidence="1 2">Belongs to the phospholipid scramblase family.</text>
</comment>
<evidence type="ECO:0000313" key="3">
    <source>
        <dbReference type="EMBL" id="KAF6009061.1"/>
    </source>
</evidence>
<organism evidence="3 4">
    <name type="scientific">Dekkera bruxellensis</name>
    <name type="common">Brettanomyces custersii</name>
    <dbReference type="NCBI Taxonomy" id="5007"/>
    <lineage>
        <taxon>Eukaryota</taxon>
        <taxon>Fungi</taxon>
        <taxon>Dikarya</taxon>
        <taxon>Ascomycota</taxon>
        <taxon>Saccharomycotina</taxon>
        <taxon>Pichiomycetes</taxon>
        <taxon>Pichiales</taxon>
        <taxon>Pichiaceae</taxon>
        <taxon>Brettanomyces</taxon>
    </lineage>
</organism>
<dbReference type="Proteomes" id="UP000568158">
    <property type="component" value="Unassembled WGS sequence"/>
</dbReference>
<evidence type="ECO:0000313" key="4">
    <source>
        <dbReference type="Proteomes" id="UP000568158"/>
    </source>
</evidence>
<dbReference type="Pfam" id="PF03803">
    <property type="entry name" value="Scramblase"/>
    <property type="match status" value="1"/>
</dbReference>
<dbReference type="InterPro" id="IPR025659">
    <property type="entry name" value="Tubby-like_C"/>
</dbReference>
<protein>
    <recommendedName>
        <fullName evidence="2">Phospholipid scramblase</fullName>
    </recommendedName>
</protein>
<dbReference type="GO" id="GO:0005886">
    <property type="term" value="C:plasma membrane"/>
    <property type="evidence" value="ECO:0007669"/>
    <property type="project" value="TreeGrafter"/>
</dbReference>
<gene>
    <name evidence="3" type="ORF">HII12_003635</name>
</gene>
<dbReference type="InterPro" id="IPR005552">
    <property type="entry name" value="Scramblase"/>
</dbReference>
<reference evidence="3 4" key="1">
    <citation type="journal article" date="2020" name="Appl. Microbiol. Biotechnol.">
        <title>Targeted gene deletion in Brettanomyces bruxellensis with an expression-free CRISPR-Cas9 system.</title>
        <authorList>
            <person name="Varela C."/>
            <person name="Bartel C."/>
            <person name="Onetto C."/>
            <person name="Borneman A."/>
        </authorList>
    </citation>
    <scope>NUCLEOTIDE SEQUENCE [LARGE SCALE GENOMIC DNA]</scope>
    <source>
        <strain evidence="3 4">AWRI1613</strain>
    </source>
</reference>
<evidence type="ECO:0000256" key="2">
    <source>
        <dbReference type="RuleBase" id="RU363116"/>
    </source>
</evidence>
<dbReference type="EMBL" id="JABCYN010000031">
    <property type="protein sequence ID" value="KAF6009061.1"/>
    <property type="molecule type" value="Genomic_DNA"/>
</dbReference>
<dbReference type="GO" id="GO:0017128">
    <property type="term" value="F:phospholipid scramblase activity"/>
    <property type="evidence" value="ECO:0007669"/>
    <property type="project" value="InterPro"/>
</dbReference>
<sequence length="351" mass="39979">MFKLPCFQIATISRRPISLSSKAGLSAFQSRLFPPFNYCQYHTHSKVHQRYNPMGRSNGYRNVYGNNPGNGTSQAEYQAQPIFTDNPNGIIGTSDPVTQILNQPTIVIQRQIEFMNLFLGFEQANKYSVMDSMGNQIGWLIERDFGIGKAIMRQVYRLHRPFTVDLLDNNGNLLLTIRRRFSIINSHIKAILPNVRSPNDPDGIVVGESVQSWHLWRRRYNLFGRGTGYENPVGANQDEESFIQYGKIDSGFLSWDFPVYNKDNEVVGDVSRNFGGLFREMFTDTGVYIVRMDPISFQGMENYYGQISNRSLTLDQKAVMLANAVSIDFDYFSRHSSQNSSFFMIGGGDDI</sequence>
<evidence type="ECO:0000256" key="1">
    <source>
        <dbReference type="ARBA" id="ARBA00005350"/>
    </source>
</evidence>
<dbReference type="SUPFAM" id="SSF54518">
    <property type="entry name" value="Tubby C-terminal domain-like"/>
    <property type="match status" value="1"/>
</dbReference>
<proteinExistence type="inferred from homology"/>
<dbReference type="PANTHER" id="PTHR23248">
    <property type="entry name" value="PHOSPHOLIPID SCRAMBLASE-RELATED"/>
    <property type="match status" value="1"/>
</dbReference>
<name>A0A8H6BBY8_DEKBR</name>
<accession>A0A8H6BBY8</accession>
<dbReference type="AlphaFoldDB" id="A0A8H6BBY8"/>
<comment type="caution">
    <text evidence="3">The sequence shown here is derived from an EMBL/GenBank/DDBJ whole genome shotgun (WGS) entry which is preliminary data.</text>
</comment>
<dbReference type="PANTHER" id="PTHR23248:SF9">
    <property type="entry name" value="PHOSPHOLIPID SCRAMBLASE"/>
    <property type="match status" value="1"/>
</dbReference>